<sequence>MKKILFLLIFLILLDITACSNQDSSESYKQIEYDSTSTSKVTKELFVLRRVNLQYGNQQYTNINDDSVGRYAFEQDDRLTVSSYKNAKNYYDTPKIYVSEGRDENWLFKDLALGQLYRHTTVDGVPGGFIFADNESYTVKYLDSNNKIQVHSFLDNGIDKSWKLDRVILTSKGYALKFDKGDSVKLILCGDYEHSIDFNIKFKFGSSSFNFKYVDLNSGDIIATASAYSKMFVLNLKTGEPQFDNLGQPKKYPELLGDFVGKSKSGQWLYVEHSDDIVRIGYLDDELRFVDYSTLEGVPDPHLDDKYFLDGKELRMIGTYKYKGKDSIYEALIDIN</sequence>
<keyword evidence="3" id="KW-1185">Reference proteome</keyword>
<accession>A0A0D7WTN7</accession>
<dbReference type="AlphaFoldDB" id="A0A0D7WTN7"/>
<dbReference type="EMBL" id="JTHP01000131">
    <property type="protein sequence ID" value="KJD42359.1"/>
    <property type="molecule type" value="Genomic_DNA"/>
</dbReference>
<feature type="signal peptide" evidence="1">
    <location>
        <begin position="1"/>
        <end position="20"/>
    </location>
</feature>
<keyword evidence="1" id="KW-0732">Signal</keyword>
<feature type="chain" id="PRO_5039668711" description="Lipoprotein" evidence="1">
    <location>
        <begin position="21"/>
        <end position="336"/>
    </location>
</feature>
<gene>
    <name evidence="2" type="ORF">QD47_28630</name>
</gene>
<evidence type="ECO:0000256" key="1">
    <source>
        <dbReference type="SAM" id="SignalP"/>
    </source>
</evidence>
<protein>
    <recommendedName>
        <fullName evidence="4">Lipoprotein</fullName>
    </recommendedName>
</protein>
<evidence type="ECO:0000313" key="3">
    <source>
        <dbReference type="Proteomes" id="UP000032534"/>
    </source>
</evidence>
<dbReference type="RefSeq" id="WP_044649323.1">
    <property type="nucleotide sequence ID" value="NZ_JTHP01000131.1"/>
</dbReference>
<name>A0A0D7WTN7_9BACL</name>
<organism evidence="2 3">
    <name type="scientific">Paenibacillus terrae</name>
    <dbReference type="NCBI Taxonomy" id="159743"/>
    <lineage>
        <taxon>Bacteria</taxon>
        <taxon>Bacillati</taxon>
        <taxon>Bacillota</taxon>
        <taxon>Bacilli</taxon>
        <taxon>Bacillales</taxon>
        <taxon>Paenibacillaceae</taxon>
        <taxon>Paenibacillus</taxon>
    </lineage>
</organism>
<dbReference type="PATRIC" id="fig|159743.3.peg.6389"/>
<reference evidence="2 3" key="1">
    <citation type="submission" date="2014-11" db="EMBL/GenBank/DDBJ databases">
        <title>Draft Genome Sequences of Paenibacillus polymyxa NRRL B-30509 and Paenibacillus terrae NRRL B-30644, Strains from a Poultry Environment that Produce Tridecaptin A and Paenicidins.</title>
        <authorList>
            <person name="van Belkum M.J."/>
            <person name="Lohans C.T."/>
            <person name="Vederas J.C."/>
        </authorList>
    </citation>
    <scope>NUCLEOTIDE SEQUENCE [LARGE SCALE GENOMIC DNA]</scope>
    <source>
        <strain evidence="2 3">NRRL B-30644</strain>
    </source>
</reference>
<dbReference type="Proteomes" id="UP000032534">
    <property type="component" value="Unassembled WGS sequence"/>
</dbReference>
<comment type="caution">
    <text evidence="2">The sequence shown here is derived from an EMBL/GenBank/DDBJ whole genome shotgun (WGS) entry which is preliminary data.</text>
</comment>
<evidence type="ECO:0008006" key="4">
    <source>
        <dbReference type="Google" id="ProtNLM"/>
    </source>
</evidence>
<evidence type="ECO:0000313" key="2">
    <source>
        <dbReference type="EMBL" id="KJD42359.1"/>
    </source>
</evidence>
<proteinExistence type="predicted"/>